<evidence type="ECO:0000259" key="3">
    <source>
        <dbReference type="Pfam" id="PF22725"/>
    </source>
</evidence>
<keyword evidence="1" id="KW-0560">Oxidoreductase</keyword>
<dbReference type="RefSeq" id="WP_306073215.1">
    <property type="nucleotide sequence ID" value="NZ_JAROBZ020000001.1"/>
</dbReference>
<dbReference type="InterPro" id="IPR000683">
    <property type="entry name" value="Gfo/Idh/MocA-like_OxRdtase_N"/>
</dbReference>
<evidence type="ECO:0000313" key="5">
    <source>
        <dbReference type="Proteomes" id="UP001241748"/>
    </source>
</evidence>
<sequence length="377" mass="41904">MNNIEGEKGLDRTNGMNYAPKGVVKTVVVEPGMFRFAAIGLDHGHIYGMCNGLIEAGGELAAVYDPDPKKVEGFIKNYPEVKIASSEEEILTNPEIKLVASANIPVDRGPLGLRVLDHGKHYFTDKPAFTTLEQVKQARQKVAETGLRWGIYYGERLHSESSVFAGQLIEQGAIGRVIQVMGTGPHRANPNSRPDWFFDPEYYGGILCDIGSHQIEQFLHFAGAADAKVLHSKIGNYHYKQYPKFQDFGDATLVADNGATFYFRVDWFTPDGLGTWGDGRVTILGTEGYIEVRKYIDIARDSHGDHLYLVNHQGEKHYQLSGKVGCPFFGEFILDCINGTENAMTQEHTFRAAELCIEAQEKAIWIETANQPEVSAK</sequence>
<feature type="domain" description="GFO/IDH/MocA-like oxidoreductase" evidence="3">
    <location>
        <begin position="166"/>
        <end position="291"/>
    </location>
</feature>
<dbReference type="EMBL" id="JAROBZ020000001">
    <property type="protein sequence ID" value="MFB3168197.1"/>
    <property type="molecule type" value="Genomic_DNA"/>
</dbReference>
<dbReference type="InterPro" id="IPR036291">
    <property type="entry name" value="NAD(P)-bd_dom_sf"/>
</dbReference>
<dbReference type="InterPro" id="IPR055170">
    <property type="entry name" value="GFO_IDH_MocA-like_dom"/>
</dbReference>
<feature type="domain" description="Gfo/Idh/MocA-like oxidoreductase N-terminal" evidence="2">
    <location>
        <begin position="57"/>
        <end position="150"/>
    </location>
</feature>
<dbReference type="PANTHER" id="PTHR43818">
    <property type="entry name" value="BCDNA.GH03377"/>
    <property type="match status" value="1"/>
</dbReference>
<dbReference type="Pfam" id="PF01408">
    <property type="entry name" value="GFO_IDH_MocA"/>
    <property type="match status" value="1"/>
</dbReference>
<protein>
    <submittedName>
        <fullName evidence="4">Gfo/Idh/MocA family oxidoreductase</fullName>
    </submittedName>
</protein>
<evidence type="ECO:0000256" key="1">
    <source>
        <dbReference type="ARBA" id="ARBA00023002"/>
    </source>
</evidence>
<reference evidence="4 5" key="1">
    <citation type="submission" date="2024-05" db="EMBL/GenBank/DDBJ databases">
        <authorList>
            <person name="Venkateswaran K."/>
        </authorList>
    </citation>
    <scope>NUCLEOTIDE SEQUENCE [LARGE SCALE GENOMIC DNA]</scope>
    <source>
        <strain evidence="4 5">179-C4-2-HS</strain>
    </source>
</reference>
<organism evidence="4 5">
    <name type="scientific">Neobacillus driksii</name>
    <dbReference type="NCBI Taxonomy" id="3035913"/>
    <lineage>
        <taxon>Bacteria</taxon>
        <taxon>Bacillati</taxon>
        <taxon>Bacillota</taxon>
        <taxon>Bacilli</taxon>
        <taxon>Bacillales</taxon>
        <taxon>Bacillaceae</taxon>
        <taxon>Neobacillus</taxon>
    </lineage>
</organism>
<name>A0ABV4YTL6_9BACI</name>
<dbReference type="Pfam" id="PF22725">
    <property type="entry name" value="GFO_IDH_MocA_C3"/>
    <property type="match status" value="1"/>
</dbReference>
<dbReference type="InterPro" id="IPR050463">
    <property type="entry name" value="Gfo/Idh/MocA_oxidrdct_glycsds"/>
</dbReference>
<dbReference type="Gene3D" id="3.40.50.720">
    <property type="entry name" value="NAD(P)-binding Rossmann-like Domain"/>
    <property type="match status" value="1"/>
</dbReference>
<dbReference type="SUPFAM" id="SSF51735">
    <property type="entry name" value="NAD(P)-binding Rossmann-fold domains"/>
    <property type="match status" value="1"/>
</dbReference>
<comment type="caution">
    <text evidence="4">The sequence shown here is derived from an EMBL/GenBank/DDBJ whole genome shotgun (WGS) entry which is preliminary data.</text>
</comment>
<proteinExistence type="predicted"/>
<dbReference type="PANTHER" id="PTHR43818:SF11">
    <property type="entry name" value="BCDNA.GH03377"/>
    <property type="match status" value="1"/>
</dbReference>
<dbReference type="Proteomes" id="UP001241748">
    <property type="component" value="Unassembled WGS sequence"/>
</dbReference>
<accession>A0ABV4YTL6</accession>
<dbReference type="SUPFAM" id="SSF55347">
    <property type="entry name" value="Glyceraldehyde-3-phosphate dehydrogenase-like, C-terminal domain"/>
    <property type="match status" value="1"/>
</dbReference>
<gene>
    <name evidence="4" type="ORF">P5G62_013850</name>
</gene>
<evidence type="ECO:0000313" key="4">
    <source>
        <dbReference type="EMBL" id="MFB3168197.1"/>
    </source>
</evidence>
<dbReference type="Gene3D" id="3.30.360.10">
    <property type="entry name" value="Dihydrodipicolinate Reductase, domain 2"/>
    <property type="match status" value="1"/>
</dbReference>
<evidence type="ECO:0000259" key="2">
    <source>
        <dbReference type="Pfam" id="PF01408"/>
    </source>
</evidence>
<keyword evidence="5" id="KW-1185">Reference proteome</keyword>